<evidence type="ECO:0000256" key="4">
    <source>
        <dbReference type="ARBA" id="ARBA00023136"/>
    </source>
</evidence>
<evidence type="ECO:0000256" key="6">
    <source>
        <dbReference type="SAM" id="MobiDB-lite"/>
    </source>
</evidence>
<dbReference type="InterPro" id="IPR049326">
    <property type="entry name" value="Rhodopsin_dom_fungi"/>
</dbReference>
<accession>A0AAE0K0X7</accession>
<feature type="transmembrane region" description="Helical" evidence="7">
    <location>
        <begin position="31"/>
        <end position="55"/>
    </location>
</feature>
<evidence type="ECO:0000256" key="2">
    <source>
        <dbReference type="ARBA" id="ARBA00022692"/>
    </source>
</evidence>
<comment type="subcellular location">
    <subcellularLocation>
        <location evidence="1">Membrane</location>
        <topology evidence="1">Multi-pass membrane protein</topology>
    </subcellularLocation>
</comment>
<sequence length="430" mass="46587">MSATLDLSKIPAMAPPEGYTSDPNNPSMNQATAYIAVAGVFMALTSFFVGVRLYARFFIQRSPWWDDFFVALALLCQAGYCGLAIWLSVHGVGKHMWDVWAADVLKLIEPGRAIGDITEPAVGFTKLALLLFYYRLFKANDTTRIGSLIGIAIVVPLYTTLFFLFIFLDIDGSWRANKAMAIMNIATDIGILILPLTAVVGLHLDKNKKIGLIALFSTGFFACVMSVVGAVYRFRAADDPDFTFVLSNVYLVNTIECCVGIMCACLPFFPALIKKSPISSDWLISLRSLRDRIMSSARGSSGARSHRSAKNNYVQYGDSKDAGSNVDVEMGHTGQATPTGPRRPPSAKSKNSPKHSTTVGLNTVDIIDAMPGLYKDELKGGVPRATVRMDPALTTQTQTRVGASGASSETEGIRSGGIEVSKGYVVRHDP</sequence>
<comment type="similarity">
    <text evidence="5">Belongs to the SAT4 family.</text>
</comment>
<comment type="caution">
    <text evidence="9">The sequence shown here is derived from an EMBL/GenBank/DDBJ whole genome shotgun (WGS) entry which is preliminary data.</text>
</comment>
<dbReference type="GO" id="GO:0016020">
    <property type="term" value="C:membrane"/>
    <property type="evidence" value="ECO:0007669"/>
    <property type="project" value="UniProtKB-SubCell"/>
</dbReference>
<dbReference type="Proteomes" id="UP001285441">
    <property type="component" value="Unassembled WGS sequence"/>
</dbReference>
<feature type="region of interest" description="Disordered" evidence="6">
    <location>
        <begin position="396"/>
        <end position="416"/>
    </location>
</feature>
<evidence type="ECO:0000259" key="8">
    <source>
        <dbReference type="Pfam" id="PF20684"/>
    </source>
</evidence>
<feature type="transmembrane region" description="Helical" evidence="7">
    <location>
        <begin position="180"/>
        <end position="200"/>
    </location>
</feature>
<keyword evidence="2 7" id="KW-0812">Transmembrane</keyword>
<feature type="transmembrane region" description="Helical" evidence="7">
    <location>
        <begin position="212"/>
        <end position="232"/>
    </location>
</feature>
<dbReference type="InterPro" id="IPR052337">
    <property type="entry name" value="SAT4-like"/>
</dbReference>
<dbReference type="PANTHER" id="PTHR33048:SF158">
    <property type="entry name" value="MEMBRANE PROTEIN PTH11-LIKE, PUTATIVE-RELATED"/>
    <property type="match status" value="1"/>
</dbReference>
<evidence type="ECO:0000256" key="5">
    <source>
        <dbReference type="ARBA" id="ARBA00038359"/>
    </source>
</evidence>
<reference evidence="9" key="2">
    <citation type="submission" date="2023-06" db="EMBL/GenBank/DDBJ databases">
        <authorList>
            <consortium name="Lawrence Berkeley National Laboratory"/>
            <person name="Haridas S."/>
            <person name="Hensen N."/>
            <person name="Bonometti L."/>
            <person name="Westerberg I."/>
            <person name="Brannstrom I.O."/>
            <person name="Guillou S."/>
            <person name="Cros-Aarteil S."/>
            <person name="Calhoun S."/>
            <person name="Kuo A."/>
            <person name="Mondo S."/>
            <person name="Pangilinan J."/>
            <person name="Riley R."/>
            <person name="LaButti K."/>
            <person name="Andreopoulos B."/>
            <person name="Lipzen A."/>
            <person name="Chen C."/>
            <person name="Yanf M."/>
            <person name="Daum C."/>
            <person name="Ng V."/>
            <person name="Clum A."/>
            <person name="Steindorff A."/>
            <person name="Ohm R."/>
            <person name="Martin F."/>
            <person name="Silar P."/>
            <person name="Natvig D."/>
            <person name="Lalanne C."/>
            <person name="Gautier V."/>
            <person name="Ament-velasquez S.L."/>
            <person name="Kruys A."/>
            <person name="Hutchinson M.I."/>
            <person name="Powell A.J."/>
            <person name="Barry K."/>
            <person name="Miller A.N."/>
            <person name="Grigoriev I.V."/>
            <person name="Debuchy R."/>
            <person name="Gladieux P."/>
            <person name="Thoren M.H."/>
            <person name="Johannesson H."/>
        </authorList>
    </citation>
    <scope>NUCLEOTIDE SEQUENCE</scope>
    <source>
        <strain evidence="9">CBS 232.78</strain>
    </source>
</reference>
<dbReference type="PANTHER" id="PTHR33048">
    <property type="entry name" value="PTH11-LIKE INTEGRAL MEMBRANE PROTEIN (AFU_ORTHOLOGUE AFUA_5G11245)"/>
    <property type="match status" value="1"/>
</dbReference>
<proteinExistence type="inferred from homology"/>
<feature type="region of interest" description="Disordered" evidence="6">
    <location>
        <begin position="324"/>
        <end position="360"/>
    </location>
</feature>
<evidence type="ECO:0000256" key="1">
    <source>
        <dbReference type="ARBA" id="ARBA00004141"/>
    </source>
</evidence>
<gene>
    <name evidence="9" type="ORF">B0H63DRAFT_87694</name>
</gene>
<keyword evidence="3 7" id="KW-1133">Transmembrane helix</keyword>
<protein>
    <recommendedName>
        <fullName evidence="8">Rhodopsin domain-containing protein</fullName>
    </recommendedName>
</protein>
<feature type="transmembrane region" description="Helical" evidence="7">
    <location>
        <begin position="148"/>
        <end position="168"/>
    </location>
</feature>
<feature type="compositionally biased region" description="Polar residues" evidence="6">
    <location>
        <begin position="396"/>
        <end position="410"/>
    </location>
</feature>
<feature type="domain" description="Rhodopsin" evidence="8">
    <location>
        <begin position="51"/>
        <end position="274"/>
    </location>
</feature>
<keyword evidence="10" id="KW-1185">Reference proteome</keyword>
<feature type="transmembrane region" description="Helical" evidence="7">
    <location>
        <begin position="117"/>
        <end position="136"/>
    </location>
</feature>
<organism evidence="9 10">
    <name type="scientific">Podospora didyma</name>
    <dbReference type="NCBI Taxonomy" id="330526"/>
    <lineage>
        <taxon>Eukaryota</taxon>
        <taxon>Fungi</taxon>
        <taxon>Dikarya</taxon>
        <taxon>Ascomycota</taxon>
        <taxon>Pezizomycotina</taxon>
        <taxon>Sordariomycetes</taxon>
        <taxon>Sordariomycetidae</taxon>
        <taxon>Sordariales</taxon>
        <taxon>Podosporaceae</taxon>
        <taxon>Podospora</taxon>
    </lineage>
</organism>
<dbReference type="EMBL" id="JAULSW010000011">
    <property type="protein sequence ID" value="KAK3367924.1"/>
    <property type="molecule type" value="Genomic_DNA"/>
</dbReference>
<feature type="region of interest" description="Disordered" evidence="6">
    <location>
        <begin position="297"/>
        <end position="316"/>
    </location>
</feature>
<feature type="compositionally biased region" description="Polar residues" evidence="6">
    <location>
        <begin position="348"/>
        <end position="360"/>
    </location>
</feature>
<reference evidence="9" key="1">
    <citation type="journal article" date="2023" name="Mol. Phylogenet. Evol.">
        <title>Genome-scale phylogeny and comparative genomics of the fungal order Sordariales.</title>
        <authorList>
            <person name="Hensen N."/>
            <person name="Bonometti L."/>
            <person name="Westerberg I."/>
            <person name="Brannstrom I.O."/>
            <person name="Guillou S."/>
            <person name="Cros-Aarteil S."/>
            <person name="Calhoun S."/>
            <person name="Haridas S."/>
            <person name="Kuo A."/>
            <person name="Mondo S."/>
            <person name="Pangilinan J."/>
            <person name="Riley R."/>
            <person name="LaButti K."/>
            <person name="Andreopoulos B."/>
            <person name="Lipzen A."/>
            <person name="Chen C."/>
            <person name="Yan M."/>
            <person name="Daum C."/>
            <person name="Ng V."/>
            <person name="Clum A."/>
            <person name="Steindorff A."/>
            <person name="Ohm R.A."/>
            <person name="Martin F."/>
            <person name="Silar P."/>
            <person name="Natvig D.O."/>
            <person name="Lalanne C."/>
            <person name="Gautier V."/>
            <person name="Ament-Velasquez S.L."/>
            <person name="Kruys A."/>
            <person name="Hutchinson M.I."/>
            <person name="Powell A.J."/>
            <person name="Barry K."/>
            <person name="Miller A.N."/>
            <person name="Grigoriev I.V."/>
            <person name="Debuchy R."/>
            <person name="Gladieux P."/>
            <person name="Hiltunen Thoren M."/>
            <person name="Johannesson H."/>
        </authorList>
    </citation>
    <scope>NUCLEOTIDE SEQUENCE</scope>
    <source>
        <strain evidence="9">CBS 232.78</strain>
    </source>
</reference>
<feature type="transmembrane region" description="Helical" evidence="7">
    <location>
        <begin position="67"/>
        <end position="89"/>
    </location>
</feature>
<feature type="transmembrane region" description="Helical" evidence="7">
    <location>
        <begin position="252"/>
        <end position="273"/>
    </location>
</feature>
<evidence type="ECO:0000256" key="7">
    <source>
        <dbReference type="SAM" id="Phobius"/>
    </source>
</evidence>
<evidence type="ECO:0000313" key="10">
    <source>
        <dbReference type="Proteomes" id="UP001285441"/>
    </source>
</evidence>
<dbReference type="AlphaFoldDB" id="A0AAE0K0X7"/>
<evidence type="ECO:0000256" key="3">
    <source>
        <dbReference type="ARBA" id="ARBA00022989"/>
    </source>
</evidence>
<dbReference type="Pfam" id="PF20684">
    <property type="entry name" value="Fung_rhodopsin"/>
    <property type="match status" value="1"/>
</dbReference>
<evidence type="ECO:0000313" key="9">
    <source>
        <dbReference type="EMBL" id="KAK3367924.1"/>
    </source>
</evidence>
<name>A0AAE0K0X7_9PEZI</name>
<keyword evidence="4 7" id="KW-0472">Membrane</keyword>